<name>A0A940XAN6_9FLAO</name>
<dbReference type="AlphaFoldDB" id="A0A940XAN6"/>
<keyword evidence="3" id="KW-1185">Reference proteome</keyword>
<evidence type="ECO:0000313" key="3">
    <source>
        <dbReference type="Proteomes" id="UP000675047"/>
    </source>
</evidence>
<reference evidence="2 3" key="1">
    <citation type="submission" date="2021-03" db="EMBL/GenBank/DDBJ databases">
        <title>Flavobacterium Flabelliformis Sp. Nov. And Flavobacterium Geliluteum Sp. Nov., Two Novel Multidrug Resistant Psychrophilic Species Isolated From Antarctica.</title>
        <authorList>
            <person name="Kralova S."/>
            <person name="Busse H.J."/>
            <person name="Bezdicek M."/>
            <person name="Nykrynova M."/>
            <person name="Kroupova E."/>
            <person name="Krsek D."/>
            <person name="Sedlacek I."/>
        </authorList>
    </citation>
    <scope>NUCLEOTIDE SEQUENCE [LARGE SCALE GENOMIC DNA]</scope>
    <source>
        <strain evidence="2 3">P7388</strain>
    </source>
</reference>
<sequence length="58" mass="7091">MIWNNITIGLYVIALLFNGYSWYKYRNNTSEDQRKKEGWSNYYMISSIFILTLLLRKF</sequence>
<keyword evidence="1" id="KW-1133">Transmembrane helix</keyword>
<proteinExistence type="predicted"/>
<keyword evidence="1" id="KW-0472">Membrane</keyword>
<dbReference type="RefSeq" id="WP_210666480.1">
    <property type="nucleotide sequence ID" value="NZ_JAGFBV010000014.1"/>
</dbReference>
<keyword evidence="1" id="KW-0812">Transmembrane</keyword>
<evidence type="ECO:0000313" key="2">
    <source>
        <dbReference type="EMBL" id="MBP4138486.1"/>
    </source>
</evidence>
<comment type="caution">
    <text evidence="2">The sequence shown here is derived from an EMBL/GenBank/DDBJ whole genome shotgun (WGS) entry which is preliminary data.</text>
</comment>
<accession>A0A940XAN6</accession>
<gene>
    <name evidence="2" type="ORF">J3495_10335</name>
</gene>
<dbReference type="Proteomes" id="UP000675047">
    <property type="component" value="Unassembled WGS sequence"/>
</dbReference>
<feature type="transmembrane region" description="Helical" evidence="1">
    <location>
        <begin position="39"/>
        <end position="55"/>
    </location>
</feature>
<dbReference type="EMBL" id="JAGFBV010000014">
    <property type="protein sequence ID" value="MBP4138486.1"/>
    <property type="molecule type" value="Genomic_DNA"/>
</dbReference>
<organism evidence="2 3">
    <name type="scientific">Flavobacterium geliluteum</name>
    <dbReference type="NCBI Taxonomy" id="2816120"/>
    <lineage>
        <taxon>Bacteria</taxon>
        <taxon>Pseudomonadati</taxon>
        <taxon>Bacteroidota</taxon>
        <taxon>Flavobacteriia</taxon>
        <taxon>Flavobacteriales</taxon>
        <taxon>Flavobacteriaceae</taxon>
        <taxon>Flavobacterium</taxon>
    </lineage>
</organism>
<evidence type="ECO:0000256" key="1">
    <source>
        <dbReference type="SAM" id="Phobius"/>
    </source>
</evidence>
<feature type="transmembrane region" description="Helical" evidence="1">
    <location>
        <begin position="6"/>
        <end position="23"/>
    </location>
</feature>
<protein>
    <submittedName>
        <fullName evidence="2">Uncharacterized protein</fullName>
    </submittedName>
</protein>